<protein>
    <submittedName>
        <fullName evidence="2">Uncharacterized protein</fullName>
    </submittedName>
</protein>
<dbReference type="OrthoDB" id="684151at2759"/>
<reference evidence="3" key="1">
    <citation type="journal article" date="2019" name="Nat. Commun.">
        <title>The genome of broomcorn millet.</title>
        <authorList>
            <person name="Zou C."/>
            <person name="Miki D."/>
            <person name="Li D."/>
            <person name="Tang Q."/>
            <person name="Xiao L."/>
            <person name="Rajput S."/>
            <person name="Deng P."/>
            <person name="Jia W."/>
            <person name="Huang R."/>
            <person name="Zhang M."/>
            <person name="Sun Y."/>
            <person name="Hu J."/>
            <person name="Fu X."/>
            <person name="Schnable P.S."/>
            <person name="Li F."/>
            <person name="Zhang H."/>
            <person name="Feng B."/>
            <person name="Zhu X."/>
            <person name="Liu R."/>
            <person name="Schnable J.C."/>
            <person name="Zhu J.-K."/>
            <person name="Zhang H."/>
        </authorList>
    </citation>
    <scope>NUCLEOTIDE SEQUENCE [LARGE SCALE GENOMIC DNA]</scope>
</reference>
<evidence type="ECO:0000313" key="3">
    <source>
        <dbReference type="Proteomes" id="UP000275267"/>
    </source>
</evidence>
<feature type="compositionally biased region" description="Acidic residues" evidence="1">
    <location>
        <begin position="204"/>
        <end position="219"/>
    </location>
</feature>
<feature type="compositionally biased region" description="Polar residues" evidence="1">
    <location>
        <begin position="129"/>
        <end position="151"/>
    </location>
</feature>
<evidence type="ECO:0000313" key="2">
    <source>
        <dbReference type="EMBL" id="RLM79283.1"/>
    </source>
</evidence>
<sequence>MDASGKEEDKCGPRSFRSTKEKLGEIDLNVISIEDEGSDVPTSKDRLYIDLNVIPKEFDLNIIHDDEGKLGTCRAKGPSLIGCHQASLSQTIRHQLAKRRRSHDRAPGTHRPDRGTCQVDLDAEYNPTGLDNSSNEACQENENITVTSTETRTNDNDSAVLKRPDVKGETVNGTPKRLPNATADEVEDGEEEDDSESDGHEYIDTDDSDNESEEDLDDS</sequence>
<organism evidence="2 3">
    <name type="scientific">Panicum miliaceum</name>
    <name type="common">Proso millet</name>
    <name type="synonym">Broomcorn millet</name>
    <dbReference type="NCBI Taxonomy" id="4540"/>
    <lineage>
        <taxon>Eukaryota</taxon>
        <taxon>Viridiplantae</taxon>
        <taxon>Streptophyta</taxon>
        <taxon>Embryophyta</taxon>
        <taxon>Tracheophyta</taxon>
        <taxon>Spermatophyta</taxon>
        <taxon>Magnoliopsida</taxon>
        <taxon>Liliopsida</taxon>
        <taxon>Poales</taxon>
        <taxon>Poaceae</taxon>
        <taxon>PACMAD clade</taxon>
        <taxon>Panicoideae</taxon>
        <taxon>Panicodae</taxon>
        <taxon>Paniceae</taxon>
        <taxon>Panicinae</taxon>
        <taxon>Panicum</taxon>
        <taxon>Panicum sect. Panicum</taxon>
    </lineage>
</organism>
<evidence type="ECO:0000256" key="1">
    <source>
        <dbReference type="SAM" id="MobiDB-lite"/>
    </source>
</evidence>
<dbReference type="AlphaFoldDB" id="A0A3L6QEZ5"/>
<comment type="caution">
    <text evidence="2">The sequence shown here is derived from an EMBL/GenBank/DDBJ whole genome shotgun (WGS) entry which is preliminary data.</text>
</comment>
<feature type="compositionally biased region" description="Basic and acidic residues" evidence="1">
    <location>
        <begin position="152"/>
        <end position="168"/>
    </location>
</feature>
<gene>
    <name evidence="2" type="ORF">C2845_PM12G13770</name>
</gene>
<accession>A0A3L6QEZ5</accession>
<feature type="compositionally biased region" description="Basic and acidic residues" evidence="1">
    <location>
        <begin position="104"/>
        <end position="114"/>
    </location>
</feature>
<keyword evidence="3" id="KW-1185">Reference proteome</keyword>
<feature type="region of interest" description="Disordered" evidence="1">
    <location>
        <begin position="96"/>
        <end position="219"/>
    </location>
</feature>
<dbReference type="EMBL" id="PQIB02000012">
    <property type="protein sequence ID" value="RLM79283.1"/>
    <property type="molecule type" value="Genomic_DNA"/>
</dbReference>
<proteinExistence type="predicted"/>
<name>A0A3L6QEZ5_PANMI</name>
<dbReference type="Proteomes" id="UP000275267">
    <property type="component" value="Unassembled WGS sequence"/>
</dbReference>
<feature type="compositionally biased region" description="Acidic residues" evidence="1">
    <location>
        <begin position="184"/>
        <end position="196"/>
    </location>
</feature>